<reference evidence="3 4" key="2">
    <citation type="journal article" date="2017" name="Nature">
        <title>The Apostasia genome and the evolution of orchids.</title>
        <authorList>
            <person name="Zhang G.Q."/>
            <person name="Liu K.W."/>
            <person name="Li Z."/>
            <person name="Lohaus R."/>
            <person name="Hsiao Y.Y."/>
            <person name="Niu S.C."/>
            <person name="Wang J.Y."/>
            <person name="Lin Y.C."/>
            <person name="Xu Q."/>
            <person name="Chen L.J."/>
            <person name="Yoshida K."/>
            <person name="Fujiwara S."/>
            <person name="Wang Z.W."/>
            <person name="Zhang Y.Q."/>
            <person name="Mitsuda N."/>
            <person name="Wang M."/>
            <person name="Liu G.H."/>
            <person name="Pecoraro L."/>
            <person name="Huang H.X."/>
            <person name="Xiao X.J."/>
            <person name="Lin M."/>
            <person name="Wu X.Y."/>
            <person name="Wu W.L."/>
            <person name="Chen Y.Y."/>
            <person name="Chang S.B."/>
            <person name="Sakamoto S."/>
            <person name="Ohme-Takagi M."/>
            <person name="Yagi M."/>
            <person name="Zeng S.J."/>
            <person name="Shen C.Y."/>
            <person name="Yeh C.M."/>
            <person name="Luo Y.B."/>
            <person name="Tsai W.C."/>
            <person name="Van de Peer Y."/>
            <person name="Liu Z.J."/>
        </authorList>
    </citation>
    <scope>NUCLEOTIDE SEQUENCE [LARGE SCALE GENOMIC DNA]</scope>
    <source>
        <tissue evidence="3">The whole plant</tissue>
    </source>
</reference>
<accession>A0A2I0WM66</accession>
<evidence type="ECO:0000313" key="3">
    <source>
        <dbReference type="EMBL" id="PKU76743.1"/>
    </source>
</evidence>
<organism evidence="3 4">
    <name type="scientific">Dendrobium catenatum</name>
    <dbReference type="NCBI Taxonomy" id="906689"/>
    <lineage>
        <taxon>Eukaryota</taxon>
        <taxon>Viridiplantae</taxon>
        <taxon>Streptophyta</taxon>
        <taxon>Embryophyta</taxon>
        <taxon>Tracheophyta</taxon>
        <taxon>Spermatophyta</taxon>
        <taxon>Magnoliopsida</taxon>
        <taxon>Liliopsida</taxon>
        <taxon>Asparagales</taxon>
        <taxon>Orchidaceae</taxon>
        <taxon>Epidendroideae</taxon>
        <taxon>Malaxideae</taxon>
        <taxon>Dendrobiinae</taxon>
        <taxon>Dendrobium</taxon>
    </lineage>
</organism>
<proteinExistence type="predicted"/>
<feature type="compositionally biased region" description="Basic residues" evidence="2">
    <location>
        <begin position="512"/>
        <end position="525"/>
    </location>
</feature>
<feature type="region of interest" description="Disordered" evidence="2">
    <location>
        <begin position="468"/>
        <end position="544"/>
    </location>
</feature>
<dbReference type="InterPro" id="IPR038745">
    <property type="entry name" value="AT4G37440-like"/>
</dbReference>
<keyword evidence="1" id="KW-0175">Coiled coil</keyword>
<evidence type="ECO:0000256" key="1">
    <source>
        <dbReference type="SAM" id="Coils"/>
    </source>
</evidence>
<feature type="coiled-coil region" evidence="1">
    <location>
        <begin position="156"/>
        <end position="183"/>
    </location>
</feature>
<keyword evidence="4" id="KW-1185">Reference proteome</keyword>
<protein>
    <submittedName>
        <fullName evidence="3">Uncharacterized protein</fullName>
    </submittedName>
</protein>
<sequence length="544" mass="60480">MSLVQPLDSVTEEAKPEILVKGAVLEGKERELATMGAGPLACADNCDYGFDGGSFRAEKEKDQEVDVIGCEEEIYTAAVKAENPDADATEHSSSFGDTFSGSDEGLKINSSDVEVESPLFIENGHQRAVGGPVRLFKKSKVTADWKKFISPLMWRCQWLELRMKELQSQALRYDKELVAYKHEKQLQLKMIDLDDSVSRSVPLACKRHKKPAMKRRKRIRNEDSVNISSYMSNHNIFSYYGNYFCYFLLVSCYCLNHLLYQALQCHAEKRRGDTEGHSVDDDFSDQVNDITRGSHDQLWALDFRDGDRSLEQVLLNIEALQSRVLKAKAHLNQIIIMNVRDVTLCCSFMGDQPVSSAQSPSCSLGNIGHQMPAGVPNTPPHHGSEYDEMDDMVLPGSAVSSFGDAPDLDIMESTMGFLSGADGPLNPNQLEEFCKDNADDVLINNQAADEELQNFEVSHVREKLLREIATSKEPDSDDGSTAPSPASIAVESADQSLDGEAVDASQPLNYTGKRRGRKPKRRRRGGSAAGWKSERLQKRRKLSG</sequence>
<reference evidence="3 4" key="1">
    <citation type="journal article" date="2016" name="Sci. Rep.">
        <title>The Dendrobium catenatum Lindl. genome sequence provides insights into polysaccharide synthase, floral development and adaptive evolution.</title>
        <authorList>
            <person name="Zhang G.Q."/>
            <person name="Xu Q."/>
            <person name="Bian C."/>
            <person name="Tsai W.C."/>
            <person name="Yeh C.M."/>
            <person name="Liu K.W."/>
            <person name="Yoshida K."/>
            <person name="Zhang L.S."/>
            <person name="Chang S.B."/>
            <person name="Chen F."/>
            <person name="Shi Y."/>
            <person name="Su Y.Y."/>
            <person name="Zhang Y.Q."/>
            <person name="Chen L.J."/>
            <person name="Yin Y."/>
            <person name="Lin M."/>
            <person name="Huang H."/>
            <person name="Deng H."/>
            <person name="Wang Z.W."/>
            <person name="Zhu S.L."/>
            <person name="Zhao X."/>
            <person name="Deng C."/>
            <person name="Niu S.C."/>
            <person name="Huang J."/>
            <person name="Wang M."/>
            <person name="Liu G.H."/>
            <person name="Yang H.J."/>
            <person name="Xiao X.J."/>
            <person name="Hsiao Y.Y."/>
            <person name="Wu W.L."/>
            <person name="Chen Y.Y."/>
            <person name="Mitsuda N."/>
            <person name="Ohme-Takagi M."/>
            <person name="Luo Y.B."/>
            <person name="Van de Peer Y."/>
            <person name="Liu Z.J."/>
        </authorList>
    </citation>
    <scope>NUCLEOTIDE SEQUENCE [LARGE SCALE GENOMIC DNA]</scope>
    <source>
        <tissue evidence="3">The whole plant</tissue>
    </source>
</reference>
<evidence type="ECO:0000256" key="2">
    <source>
        <dbReference type="SAM" id="MobiDB-lite"/>
    </source>
</evidence>
<gene>
    <name evidence="3" type="ORF">MA16_Dca001349</name>
</gene>
<dbReference type="CDD" id="cd11650">
    <property type="entry name" value="AT4G37440_like"/>
    <property type="match status" value="1"/>
</dbReference>
<dbReference type="AlphaFoldDB" id="A0A2I0WM66"/>
<dbReference type="PANTHER" id="PTHR34057">
    <property type="entry name" value="ELONGATION FACTOR"/>
    <property type="match status" value="1"/>
</dbReference>
<dbReference type="Proteomes" id="UP000233837">
    <property type="component" value="Unassembled WGS sequence"/>
</dbReference>
<dbReference type="PANTHER" id="PTHR34057:SF1">
    <property type="entry name" value="ELONGATION FACTOR"/>
    <property type="match status" value="1"/>
</dbReference>
<dbReference type="EMBL" id="KZ502537">
    <property type="protein sequence ID" value="PKU76743.1"/>
    <property type="molecule type" value="Genomic_DNA"/>
</dbReference>
<name>A0A2I0WM66_9ASPA</name>
<evidence type="ECO:0000313" key="4">
    <source>
        <dbReference type="Proteomes" id="UP000233837"/>
    </source>
</evidence>